<dbReference type="EMBL" id="BLXO01000001">
    <property type="protein sequence ID" value="GFN45484.1"/>
    <property type="molecule type" value="Genomic_DNA"/>
</dbReference>
<dbReference type="Gene3D" id="3.30.420.40">
    <property type="match status" value="1"/>
</dbReference>
<keyword evidence="1" id="KW-0812">Transmembrane</keyword>
<reference evidence="2 3" key="1">
    <citation type="submission" date="2020-06" db="EMBL/GenBank/DDBJ databases">
        <title>The genome sequence of Candidatus Regiella insecticola strain Tut.</title>
        <authorList>
            <person name="Nikoh N."/>
            <person name="Tsuchida T."/>
            <person name="Koga R."/>
            <person name="Oshima K."/>
            <person name="Hattori M."/>
            <person name="Fukatsu T."/>
        </authorList>
    </citation>
    <scope>NUCLEOTIDE SEQUENCE [LARGE SCALE GENOMIC DNA]</scope>
    <source>
        <strain evidence="2 3">Tut</strain>
    </source>
</reference>
<comment type="caution">
    <text evidence="2">The sequence shown here is derived from an EMBL/GenBank/DDBJ whole genome shotgun (WGS) entry which is preliminary data.</text>
</comment>
<gene>
    <name evidence="2" type="ORF">RINTU1_06630</name>
</gene>
<evidence type="ECO:0000256" key="1">
    <source>
        <dbReference type="SAM" id="Phobius"/>
    </source>
</evidence>
<protein>
    <submittedName>
        <fullName evidence="2">Uncharacterized protein</fullName>
    </submittedName>
</protein>
<dbReference type="Proteomes" id="UP000504714">
    <property type="component" value="Unassembled WGS sequence"/>
</dbReference>
<evidence type="ECO:0000313" key="3">
    <source>
        <dbReference type="Proteomes" id="UP000504714"/>
    </source>
</evidence>
<evidence type="ECO:0000313" key="2">
    <source>
        <dbReference type="EMBL" id="GFN45484.1"/>
    </source>
</evidence>
<proteinExistence type="predicted"/>
<keyword evidence="1" id="KW-0472">Membrane</keyword>
<accession>A0A6L2ZM25</accession>
<organism evidence="2 3">
    <name type="scientific">Candidatus Regiella insecticola</name>
    <dbReference type="NCBI Taxonomy" id="138073"/>
    <lineage>
        <taxon>Bacteria</taxon>
        <taxon>Pseudomonadati</taxon>
        <taxon>Pseudomonadota</taxon>
        <taxon>Gammaproteobacteria</taxon>
        <taxon>Enterobacterales</taxon>
        <taxon>Enterobacteriaceae</taxon>
        <taxon>aphid secondary symbionts</taxon>
        <taxon>Candidatus Regiella</taxon>
    </lineage>
</organism>
<keyword evidence="1" id="KW-1133">Transmembrane helix</keyword>
<sequence>MLTIKIADKFVKNFHNKISSIFLLFMLMVITSYSFHAYASVEKNIRYEVVFDAGSSGTPASLYQINKNTMKITPLFDVEKKLPLEKVDNIKTELINPMLYSVVMKF</sequence>
<feature type="transmembrane region" description="Helical" evidence="1">
    <location>
        <begin position="21"/>
        <end position="39"/>
    </location>
</feature>
<dbReference type="RefSeq" id="WP_176487320.1">
    <property type="nucleotide sequence ID" value="NZ_BLXO01000001.1"/>
</dbReference>
<dbReference type="AlphaFoldDB" id="A0A6L2ZM25"/>
<name>A0A6L2ZM25_9ENTR</name>